<accession>A0ABQ1VB16</accession>
<name>A0ABQ1VB16_9BACT</name>
<keyword evidence="2" id="KW-1185">Reference proteome</keyword>
<evidence type="ECO:0008006" key="3">
    <source>
        <dbReference type="Google" id="ProtNLM"/>
    </source>
</evidence>
<dbReference type="Proteomes" id="UP000647339">
    <property type="component" value="Unassembled WGS sequence"/>
</dbReference>
<dbReference type="RefSeq" id="WP_137403716.1">
    <property type="nucleotide sequence ID" value="NZ_BMIU01000031.1"/>
</dbReference>
<reference evidence="2" key="1">
    <citation type="journal article" date="2019" name="Int. J. Syst. Evol. Microbiol.">
        <title>The Global Catalogue of Microorganisms (GCM) 10K type strain sequencing project: providing services to taxonomists for standard genome sequencing and annotation.</title>
        <authorList>
            <consortium name="The Broad Institute Genomics Platform"/>
            <consortium name="The Broad Institute Genome Sequencing Center for Infectious Disease"/>
            <person name="Wu L."/>
            <person name="Ma J."/>
        </authorList>
    </citation>
    <scope>NUCLEOTIDE SEQUENCE [LARGE SCALE GENOMIC DNA]</scope>
    <source>
        <strain evidence="2">CGMCC 1.15407</strain>
    </source>
</reference>
<protein>
    <recommendedName>
        <fullName evidence="3">HEPN AbiU2-like domain-containing protein</fullName>
    </recommendedName>
</protein>
<organism evidence="1 2">
    <name type="scientific">Echinicola rosea</name>
    <dbReference type="NCBI Taxonomy" id="1807691"/>
    <lineage>
        <taxon>Bacteria</taxon>
        <taxon>Pseudomonadati</taxon>
        <taxon>Bacteroidota</taxon>
        <taxon>Cytophagia</taxon>
        <taxon>Cytophagales</taxon>
        <taxon>Cyclobacteriaceae</taxon>
        <taxon>Echinicola</taxon>
    </lineage>
</organism>
<gene>
    <name evidence="1" type="ORF">GCM10011339_42130</name>
</gene>
<evidence type="ECO:0000313" key="2">
    <source>
        <dbReference type="Proteomes" id="UP000647339"/>
    </source>
</evidence>
<comment type="caution">
    <text evidence="1">The sequence shown here is derived from an EMBL/GenBank/DDBJ whole genome shotgun (WGS) entry which is preliminary data.</text>
</comment>
<dbReference type="EMBL" id="BMIU01000031">
    <property type="protein sequence ID" value="GGF49083.1"/>
    <property type="molecule type" value="Genomic_DNA"/>
</dbReference>
<sequence>MSEQIENFEYVQMSCYLYSTSLTEIGYLYKSRPEKERDIISMRPFQFYMISLTYMMTMELMKLLEPDTKETKGKKWENHEDTNFASLSKLNRTASKSVGRDFNGRYEENKKILAEIRAGKFYEMAKEKRDRKLAHTDRRNGNPYGIRLYTPEEIEEAKIIRDKIKSVLDSCTNGYGDYQFIFDHEDNRTDNFIISTARENEFFHKNIMQALNEGFLFNQGNNG</sequence>
<proteinExistence type="predicted"/>
<evidence type="ECO:0000313" key="1">
    <source>
        <dbReference type="EMBL" id="GGF49083.1"/>
    </source>
</evidence>